<name>W2UYS6_9RICK</name>
<gene>
    <name evidence="2" type="ORF">P857_159</name>
</gene>
<evidence type="ECO:0000259" key="1">
    <source>
        <dbReference type="Pfam" id="PF09356"/>
    </source>
</evidence>
<dbReference type="AlphaFoldDB" id="W2UYS6"/>
<dbReference type="Proteomes" id="UP000018951">
    <property type="component" value="Unassembled WGS sequence"/>
</dbReference>
<comment type="caution">
    <text evidence="2">The sequence shown here is derived from an EMBL/GenBank/DDBJ whole genome shotgun (WGS) entry which is preliminary data.</text>
</comment>
<accession>W2UYS6</accession>
<feature type="domain" description="Bacteriophage phiJL001 Gp84 C-terminal" evidence="1">
    <location>
        <begin position="175"/>
        <end position="252"/>
    </location>
</feature>
<dbReference type="InterPro" id="IPR011928">
    <property type="entry name" value="Phage_phiJL001_Gp84"/>
</dbReference>
<organism evidence="2 3">
    <name type="scientific">Candidatus Xenolissoclinum pacificiensis L6</name>
    <dbReference type="NCBI Taxonomy" id="1401685"/>
    <lineage>
        <taxon>Bacteria</taxon>
        <taxon>Pseudomonadati</taxon>
        <taxon>Pseudomonadota</taxon>
        <taxon>Alphaproteobacteria</taxon>
        <taxon>Rickettsiales</taxon>
        <taxon>Anaplasmataceae</taxon>
        <taxon>Candidatus Xenolissoclinum</taxon>
    </lineage>
</organism>
<dbReference type="STRING" id="1401685.P857_159"/>
<reference evidence="2 3" key="1">
    <citation type="journal article" date="2013" name="PLoS ONE">
        <title>Bacterial endosymbiosis in a chordate host: long-term co-evolution and conservation of secondary metabolism.</title>
        <authorList>
            <person name="Kwan J.C."/>
            <person name="Schmidt E.W."/>
        </authorList>
    </citation>
    <scope>NUCLEOTIDE SEQUENCE [LARGE SCALE GENOMIC DNA]</scope>
    <source>
        <strain evidence="3">L6</strain>
    </source>
</reference>
<evidence type="ECO:0000313" key="3">
    <source>
        <dbReference type="Proteomes" id="UP000018951"/>
    </source>
</evidence>
<dbReference type="InterPro" id="IPR018964">
    <property type="entry name" value="Phage_phiJL001_Gp84_C"/>
</dbReference>
<dbReference type="Pfam" id="PF09931">
    <property type="entry name" value="Phage_phiJL001_Gp84_N"/>
    <property type="match status" value="1"/>
</dbReference>
<protein>
    <submittedName>
        <fullName evidence="2">Phage conserved hypothetical BR0599 family protein</fullName>
    </submittedName>
</protein>
<proteinExistence type="predicted"/>
<dbReference type="NCBIfam" id="TIGR02218">
    <property type="entry name" value="phg_TIGR02218"/>
    <property type="match status" value="1"/>
</dbReference>
<evidence type="ECO:0000313" key="2">
    <source>
        <dbReference type="EMBL" id="ETO91084.1"/>
    </source>
</evidence>
<keyword evidence="3" id="KW-1185">Reference proteome</keyword>
<dbReference type="Pfam" id="PF09356">
    <property type="entry name" value="Phage_BR0599"/>
    <property type="match status" value="1"/>
</dbReference>
<sequence length="259" mass="29438">MSIYHTCCVIELSDKSKILLTDADENIVIDSEVYYSNSGIELSAIEKNNNQTTDNCVISGFLESSLITEQDLISGKYDNCKIEIFRFDHQTKTHYISGFIDSIIIEKGKFTAEIKSLSTVLDRSMTVRFSRKCRANFCDSKCKLQLSDYQIKGLVKQVIDPYTIFSDTEISKPLNYFTHGILEFISGNNKGITKEIVYSNHNTIQILIPYNQKIVINDEYIITAGCDKKITTCANKFQNTINFRGEPFIPNNLNNSPKN</sequence>
<dbReference type="EMBL" id="AXCJ01000009">
    <property type="protein sequence ID" value="ETO91084.1"/>
    <property type="molecule type" value="Genomic_DNA"/>
</dbReference>